<proteinExistence type="predicted"/>
<evidence type="ECO:0000313" key="1">
    <source>
        <dbReference type="EnsemblPlants" id="OB07G32590.1"/>
    </source>
</evidence>
<dbReference type="EnsemblPlants" id="OB07G32590.1">
    <property type="protein sequence ID" value="OB07G32590.1"/>
    <property type="gene ID" value="OB07G32590"/>
</dbReference>
<dbReference type="HOGENOM" id="CLU_1878629_0_0_1"/>
<protein>
    <submittedName>
        <fullName evidence="1">Uncharacterized protein</fullName>
    </submittedName>
</protein>
<reference evidence="1" key="2">
    <citation type="submission" date="2013-04" db="UniProtKB">
        <authorList>
            <consortium name="EnsemblPlants"/>
        </authorList>
    </citation>
    <scope>IDENTIFICATION</scope>
</reference>
<organism evidence="1">
    <name type="scientific">Oryza brachyantha</name>
    <name type="common">malo sina</name>
    <dbReference type="NCBI Taxonomy" id="4533"/>
    <lineage>
        <taxon>Eukaryota</taxon>
        <taxon>Viridiplantae</taxon>
        <taxon>Streptophyta</taxon>
        <taxon>Embryophyta</taxon>
        <taxon>Tracheophyta</taxon>
        <taxon>Spermatophyta</taxon>
        <taxon>Magnoliopsida</taxon>
        <taxon>Liliopsida</taxon>
        <taxon>Poales</taxon>
        <taxon>Poaceae</taxon>
        <taxon>BOP clade</taxon>
        <taxon>Oryzoideae</taxon>
        <taxon>Oryzeae</taxon>
        <taxon>Oryzinae</taxon>
        <taxon>Oryza</taxon>
    </lineage>
</organism>
<sequence length="136" mass="15378">MAWAITLESQVKSSYRDEQDEAFNGITYYIVIYLWEAQAKAAPYQKGETVCEVTIPDSHVSTFPKTLEHYRSLRALEEHRRAVPGQCRWRSEGHRHLQPQCKNTYADRTTTSSTGTSTPIAVEEIAVIAMASNNGQ</sequence>
<dbReference type="Proteomes" id="UP000006038">
    <property type="component" value="Chromosome 7"/>
</dbReference>
<dbReference type="AlphaFoldDB" id="J3MPC7"/>
<evidence type="ECO:0000313" key="2">
    <source>
        <dbReference type="Proteomes" id="UP000006038"/>
    </source>
</evidence>
<accession>J3MPC7</accession>
<keyword evidence="2" id="KW-1185">Reference proteome</keyword>
<reference evidence="1" key="1">
    <citation type="journal article" date="2013" name="Nat. Commun.">
        <title>Whole-genome sequencing of Oryza brachyantha reveals mechanisms underlying Oryza genome evolution.</title>
        <authorList>
            <person name="Chen J."/>
            <person name="Huang Q."/>
            <person name="Gao D."/>
            <person name="Wang J."/>
            <person name="Lang Y."/>
            <person name="Liu T."/>
            <person name="Li B."/>
            <person name="Bai Z."/>
            <person name="Luis Goicoechea J."/>
            <person name="Liang C."/>
            <person name="Chen C."/>
            <person name="Zhang W."/>
            <person name="Sun S."/>
            <person name="Liao Y."/>
            <person name="Zhang X."/>
            <person name="Yang L."/>
            <person name="Song C."/>
            <person name="Wang M."/>
            <person name="Shi J."/>
            <person name="Liu G."/>
            <person name="Liu J."/>
            <person name="Zhou H."/>
            <person name="Zhou W."/>
            <person name="Yu Q."/>
            <person name="An N."/>
            <person name="Chen Y."/>
            <person name="Cai Q."/>
            <person name="Wang B."/>
            <person name="Liu B."/>
            <person name="Min J."/>
            <person name="Huang Y."/>
            <person name="Wu H."/>
            <person name="Li Z."/>
            <person name="Zhang Y."/>
            <person name="Yin Y."/>
            <person name="Song W."/>
            <person name="Jiang J."/>
            <person name="Jackson S.A."/>
            <person name="Wing R.A."/>
            <person name="Wang J."/>
            <person name="Chen M."/>
        </authorList>
    </citation>
    <scope>NUCLEOTIDE SEQUENCE [LARGE SCALE GENOMIC DNA]</scope>
    <source>
        <strain evidence="1">cv. IRGC 101232</strain>
    </source>
</reference>
<dbReference type="Gramene" id="OB07G32590.1">
    <property type="protein sequence ID" value="OB07G32590.1"/>
    <property type="gene ID" value="OB07G32590"/>
</dbReference>
<name>J3MPC7_ORYBR</name>